<dbReference type="PANTHER" id="PTHR16212:SF4">
    <property type="entry name" value="FOCADHESIN"/>
    <property type="match status" value="1"/>
</dbReference>
<dbReference type="InterPro" id="IPR016024">
    <property type="entry name" value="ARM-type_fold"/>
</dbReference>
<proteinExistence type="predicted"/>
<dbReference type="InterPro" id="IPR021392">
    <property type="entry name" value="Focadhesin_C"/>
</dbReference>
<feature type="domain" description="DUF3730" evidence="2">
    <location>
        <begin position="337"/>
        <end position="560"/>
    </location>
</feature>
<feature type="domain" description="Focadhesin C-terminal" evidence="1">
    <location>
        <begin position="1060"/>
        <end position="1648"/>
    </location>
</feature>
<name>A0A8T2KC89_9PIPI</name>
<protein>
    <recommendedName>
        <fullName evidence="5">Focadhesin</fullName>
    </recommendedName>
</protein>
<dbReference type="Pfam" id="PF11229">
    <property type="entry name" value="Focadhesin"/>
    <property type="match status" value="1"/>
</dbReference>
<reference evidence="3" key="1">
    <citation type="thesis" date="2020" institute="ProQuest LLC" country="789 East Eisenhower Parkway, Ann Arbor, MI, USA">
        <title>Comparative Genomics and Chromosome Evolution.</title>
        <authorList>
            <person name="Mudd A.B."/>
        </authorList>
    </citation>
    <scope>NUCLEOTIDE SEQUENCE</scope>
    <source>
        <strain evidence="3">Female2</strain>
        <tissue evidence="3">Blood</tissue>
    </source>
</reference>
<comment type="caution">
    <text evidence="3">The sequence shown here is derived from an EMBL/GenBank/DDBJ whole genome shotgun (WGS) entry which is preliminary data.</text>
</comment>
<dbReference type="GO" id="GO:0060147">
    <property type="term" value="P:regulation of post-transcriptional gene silencing"/>
    <property type="evidence" value="ECO:0007669"/>
    <property type="project" value="InterPro"/>
</dbReference>
<dbReference type="SUPFAM" id="SSF48371">
    <property type="entry name" value="ARM repeat"/>
    <property type="match status" value="2"/>
</dbReference>
<dbReference type="OrthoDB" id="6125419at2759"/>
<evidence type="ECO:0000259" key="1">
    <source>
        <dbReference type="Pfam" id="PF11229"/>
    </source>
</evidence>
<dbReference type="PANTHER" id="PTHR16212">
    <property type="entry name" value="FOCADHESIN FAMILY MEMBER"/>
    <property type="match status" value="1"/>
</dbReference>
<evidence type="ECO:0008006" key="5">
    <source>
        <dbReference type="Google" id="ProtNLM"/>
    </source>
</evidence>
<dbReference type="Proteomes" id="UP000812440">
    <property type="component" value="Chromosome 1"/>
</dbReference>
<sequence>MPTLLEMCFECEDPPIDVVFMEPFLRYLYCEPSQLKEYSALRMGLRKSLLQTPRQSDRPSKAGEYIFHIFFDMMSYLQVSDSTQVTETVIYMKDLCSSLQQHQDFWRTELCLLSLQALCACEISLKVLGDCSLLIEILDQNADLLGESFPAEQVLIGLSLLLLQTPSSQQKRILNLALKILSCRGTSQSPSIAQVLVMPLLQVLSSSAIADCFCDRDGGTSLKQLATSLLEMIQKETHRQERKQMSVPLSLPITTWHCSVVAALNVLDKLKADSTATHDWLSSITSVLLVVKQVPVNISLVLGFLMITESEQGLLNVLTVITEVSKVDPSQVPYIVPALMFRLGHSLAPESSRNILYTLPKLGTHKVCVSQILRVLQMLGNVSNLQPIVLRLMTSLWEKQDRIYPELQKVMAFSASQSIATGKEILWEKMLAKAATVREICRHRPYQHGADMLAAITQVLNECTKPDQSTPAALVLQGLCALCQAEVVDIRSTWNALSPKLSCDTRPLVRTKLHELFALVPSLTVNTEDYQKFKTEIISTLWQNTQSKNPIVATSAYKSLCEFDIDEHTILHLPDQARPEMPPQDEYELAADKEEKEIDLSVPASSYIKLMVLTPSTVLPAFESFLSSLMKQEMDRMPRGIYHTALRGAFRSDQGKTVAGIPSFMLKMYERNKQPGLKPGLAAGMLLCYDLPIQTDKDGRPIDRFLASRGRSYQQMLTALINEVNIQASEWHRSLLLPQSWLGFMTRMFHAVIQGRQAELEMQLKHGKDDPQELQYKTHTAWLWVRDALTDVIRCAVKDSPVVKGNALLALTGLAVAVWKYESSLPSESEGAPEIGPDILPTSAWISMVLDTLLSVVDNHYHPNGRIFTWFQHKSYSGENTASVIARSCAVSALSLLVPVLVVSDKMKVEEILNLFSARLPGKHLADESQSLQIHIGLALGMFLSRLCEEKISDVSGQQLNLQMMRSLDALESSCFDQGLEYNTGCILSVGLVLSSMCQSSQTDNQVHVSATLRKLFKTLCESEDKSRTFQEVLSYAVACVTVSAFSAEIIGPEEAEEHMNKLRTLAEQNQQTPGLALSLGNIVHGLAVCGHGKAEDLNDRLLPAWIKILLAEGCPTMQRLAAINGLVALVGSESSLIQLKSEAIQSSQFQSKLSEVIRTITQIISFSGVIGLQTNAAWILGHLHLSSLSSSQSRTSVPPDFSYLPERSLIRSAVEFIISAGKKGPETLSQHLVKVCLSSIAATANGHQYPPVNWASILAPLMRMNFGEEIQRLCIQIVVTQAQTSQNAAQLLGMWLIPPLVYSLTVKTRSYLLSTLSLWMRHVSEDKLQTFADLFIFPQFEEESKRRDMELSRIILQGLSQAMKLPNPPQHCWSFLCKTSEKLVQVLPNQILTADVDLYVEVAECVSEMADSEVERIFCISKDSLEKAIFMRVYLISKGRLPLSCLDDVIKVASEYREKQSIVWMLVQAFYQARITSHPNTGVLKRMEWFLDFISHIRNVVYQSTVVHNVELSKVVDFLLQVFAASVVAWADHDAPLLIGISGNCVTWSEKEQCSKSIPACLGRRSVDMTTVQLCFTVLPTSMLHLVAKEPWKAQVQKLIDWLINILESPEKALSRTSRSILKATLLSLRGLPEFKRKAVWTKAYGW</sequence>
<evidence type="ECO:0000313" key="3">
    <source>
        <dbReference type="EMBL" id="KAG8455075.1"/>
    </source>
</evidence>
<gene>
    <name evidence="3" type="ORF">GDO86_001338</name>
</gene>
<dbReference type="InterPro" id="IPR022542">
    <property type="entry name" value="FOCAD/RST1_DUF3730"/>
</dbReference>
<dbReference type="InterPro" id="IPR045163">
    <property type="entry name" value="Focadhesin/RST1"/>
</dbReference>
<keyword evidence="4" id="KW-1185">Reference proteome</keyword>
<organism evidence="3 4">
    <name type="scientific">Hymenochirus boettgeri</name>
    <name type="common">Congo dwarf clawed frog</name>
    <dbReference type="NCBI Taxonomy" id="247094"/>
    <lineage>
        <taxon>Eukaryota</taxon>
        <taxon>Metazoa</taxon>
        <taxon>Chordata</taxon>
        <taxon>Craniata</taxon>
        <taxon>Vertebrata</taxon>
        <taxon>Euteleostomi</taxon>
        <taxon>Amphibia</taxon>
        <taxon>Batrachia</taxon>
        <taxon>Anura</taxon>
        <taxon>Pipoidea</taxon>
        <taxon>Pipidae</taxon>
        <taxon>Pipinae</taxon>
        <taxon>Hymenochirus</taxon>
    </lineage>
</organism>
<accession>A0A8T2KC89</accession>
<evidence type="ECO:0000259" key="2">
    <source>
        <dbReference type="Pfam" id="PF12530"/>
    </source>
</evidence>
<dbReference type="EMBL" id="JAACNH010000001">
    <property type="protein sequence ID" value="KAG8455075.1"/>
    <property type="molecule type" value="Genomic_DNA"/>
</dbReference>
<dbReference type="Pfam" id="PF12530">
    <property type="entry name" value="DUF3730"/>
    <property type="match status" value="1"/>
</dbReference>
<evidence type="ECO:0000313" key="4">
    <source>
        <dbReference type="Proteomes" id="UP000812440"/>
    </source>
</evidence>